<name>A0A0A9HZN8_ARUDO</name>
<dbReference type="EMBL" id="GBRH01159508">
    <property type="protein sequence ID" value="JAE38388.1"/>
    <property type="molecule type" value="Transcribed_RNA"/>
</dbReference>
<accession>A0A0A9HZN8</accession>
<evidence type="ECO:0000313" key="2">
    <source>
        <dbReference type="EMBL" id="JAE38388.1"/>
    </source>
</evidence>
<reference evidence="2" key="2">
    <citation type="journal article" date="2015" name="Data Brief">
        <title>Shoot transcriptome of the giant reed, Arundo donax.</title>
        <authorList>
            <person name="Barrero R.A."/>
            <person name="Guerrero F.D."/>
            <person name="Moolhuijzen P."/>
            <person name="Goolsby J.A."/>
            <person name="Tidwell J."/>
            <person name="Bellgard S.E."/>
            <person name="Bellgard M.I."/>
        </authorList>
    </citation>
    <scope>NUCLEOTIDE SEQUENCE</scope>
    <source>
        <tissue evidence="2">Shoot tissue taken approximately 20 cm above the soil surface</tissue>
    </source>
</reference>
<feature type="region of interest" description="Disordered" evidence="1">
    <location>
        <begin position="1"/>
        <end position="26"/>
    </location>
</feature>
<sequence>MSTKGEAAQADLLKSPDTQTFHVQKT</sequence>
<proteinExistence type="predicted"/>
<organism evidence="2">
    <name type="scientific">Arundo donax</name>
    <name type="common">Giant reed</name>
    <name type="synonym">Donax arundinaceus</name>
    <dbReference type="NCBI Taxonomy" id="35708"/>
    <lineage>
        <taxon>Eukaryota</taxon>
        <taxon>Viridiplantae</taxon>
        <taxon>Streptophyta</taxon>
        <taxon>Embryophyta</taxon>
        <taxon>Tracheophyta</taxon>
        <taxon>Spermatophyta</taxon>
        <taxon>Magnoliopsida</taxon>
        <taxon>Liliopsida</taxon>
        <taxon>Poales</taxon>
        <taxon>Poaceae</taxon>
        <taxon>PACMAD clade</taxon>
        <taxon>Arundinoideae</taxon>
        <taxon>Arundineae</taxon>
        <taxon>Arundo</taxon>
    </lineage>
</organism>
<evidence type="ECO:0000256" key="1">
    <source>
        <dbReference type="SAM" id="MobiDB-lite"/>
    </source>
</evidence>
<protein>
    <submittedName>
        <fullName evidence="2">Uncharacterized protein</fullName>
    </submittedName>
</protein>
<dbReference type="AlphaFoldDB" id="A0A0A9HZN8"/>
<feature type="compositionally biased region" description="Polar residues" evidence="1">
    <location>
        <begin position="16"/>
        <end position="26"/>
    </location>
</feature>
<reference evidence="2" key="1">
    <citation type="submission" date="2014-09" db="EMBL/GenBank/DDBJ databases">
        <authorList>
            <person name="Magalhaes I.L.F."/>
            <person name="Oliveira U."/>
            <person name="Santos F.R."/>
            <person name="Vidigal T.H.D.A."/>
            <person name="Brescovit A.D."/>
            <person name="Santos A.J."/>
        </authorList>
    </citation>
    <scope>NUCLEOTIDE SEQUENCE</scope>
    <source>
        <tissue evidence="2">Shoot tissue taken approximately 20 cm above the soil surface</tissue>
    </source>
</reference>